<keyword evidence="4" id="KW-0853">WD repeat</keyword>
<evidence type="ECO:0000256" key="1">
    <source>
        <dbReference type="ARBA" id="ARBA00004201"/>
    </source>
</evidence>
<reference evidence="9 10" key="1">
    <citation type="journal article" date="2020" name="J. Phycol.">
        <title>Comparative genome analysis reveals Cyanidiococcus gen. nov., a new extremophilic red algal genus sister to Cyanidioschyzon (Cyanidioschyzonaceae, Rhodophyta).</title>
        <authorList>
            <person name="Liu S.-L."/>
            <person name="Chiang Y.-R."/>
            <person name="Yoon H.S."/>
            <person name="Fu H.-Y."/>
        </authorList>
    </citation>
    <scope>NUCLEOTIDE SEQUENCE [LARGE SCALE GENOMIC DNA]</scope>
    <source>
        <strain evidence="9 10">THAL066</strain>
    </source>
</reference>
<dbReference type="PANTHER" id="PTHR15598">
    <property type="entry name" value="ENHANCER OF MRNA-DECAPPING PROTEIN 4"/>
    <property type="match status" value="1"/>
</dbReference>
<dbReference type="OrthoDB" id="512737at2759"/>
<comment type="subcellular location">
    <subcellularLocation>
        <location evidence="1">Cytoplasm</location>
        <location evidence="1">P-body</location>
    </subcellularLocation>
</comment>
<evidence type="ECO:0000259" key="8">
    <source>
        <dbReference type="Pfam" id="PF21289"/>
    </source>
</evidence>
<comment type="caution">
    <text evidence="9">The sequence shown here is derived from an EMBL/GenBank/DDBJ whole genome shotgun (WGS) entry which is preliminary data.</text>
</comment>
<dbReference type="EMBL" id="VWRR01000007">
    <property type="protein sequence ID" value="KAF6003175.1"/>
    <property type="molecule type" value="Genomic_DNA"/>
</dbReference>
<dbReference type="Gene3D" id="1.10.220.100">
    <property type="entry name" value="conserved c-terminal region of ge- 1"/>
    <property type="match status" value="1"/>
</dbReference>
<evidence type="ECO:0000256" key="4">
    <source>
        <dbReference type="ARBA" id="ARBA00022574"/>
    </source>
</evidence>
<dbReference type="Pfam" id="PF21289">
    <property type="entry name" value="EDC4_C"/>
    <property type="match status" value="1"/>
</dbReference>
<evidence type="ECO:0000256" key="3">
    <source>
        <dbReference type="ARBA" id="ARBA00022490"/>
    </source>
</evidence>
<dbReference type="PANTHER" id="PTHR15598:SF5">
    <property type="entry name" value="ENHANCER OF MRNA-DECAPPING PROTEIN 4"/>
    <property type="match status" value="1"/>
</dbReference>
<keyword evidence="10" id="KW-1185">Reference proteome</keyword>
<evidence type="ECO:0000256" key="5">
    <source>
        <dbReference type="ARBA" id="ARBA00022737"/>
    </source>
</evidence>
<keyword evidence="6" id="KW-0175">Coiled coil</keyword>
<feature type="region of interest" description="Disordered" evidence="7">
    <location>
        <begin position="18"/>
        <end position="41"/>
    </location>
</feature>
<evidence type="ECO:0000313" key="9">
    <source>
        <dbReference type="EMBL" id="KAF6003175.1"/>
    </source>
</evidence>
<organism evidence="9 10">
    <name type="scientific">Cyanidiococcus yangmingshanensis</name>
    <dbReference type="NCBI Taxonomy" id="2690220"/>
    <lineage>
        <taxon>Eukaryota</taxon>
        <taxon>Rhodophyta</taxon>
        <taxon>Bangiophyceae</taxon>
        <taxon>Cyanidiales</taxon>
        <taxon>Cyanidiaceae</taxon>
        <taxon>Cyanidiococcus</taxon>
    </lineage>
</organism>
<dbReference type="InterPro" id="IPR044938">
    <property type="entry name" value="EDC4_C_sf"/>
</dbReference>
<proteinExistence type="inferred from homology"/>
<evidence type="ECO:0000256" key="7">
    <source>
        <dbReference type="SAM" id="MobiDB-lite"/>
    </source>
</evidence>
<comment type="similarity">
    <text evidence="2">Belongs to the WD repeat EDC4 family.</text>
</comment>
<gene>
    <name evidence="9" type="ORF">F1559_000387</name>
</gene>
<evidence type="ECO:0000256" key="6">
    <source>
        <dbReference type="ARBA" id="ARBA00023054"/>
    </source>
</evidence>
<dbReference type="FunFam" id="1.10.220.100:FF:000001">
    <property type="entry name" value="Enhancer of mRNA-decapping protein 4"/>
    <property type="match status" value="1"/>
</dbReference>
<keyword evidence="5" id="KW-0677">Repeat</keyword>
<name>A0A7J7IJB8_9RHOD</name>
<sequence>MPLQQRLEGLLERHPEWSQRGATSIESHGGASVPTAPAQPSLSPREQILRWLNQSPVPNDDRAFHLALSQSDLETLMWLCEQRSPELVCEKLSQPVLLSLVQQLSFDLRTHSERKLAYLEEAVPLIQPSDPVIARHVEPTMRQLVEHLDEQVLRASGPLAASLRTRARLLRKVAALLVPTMSAS</sequence>
<evidence type="ECO:0000313" key="10">
    <source>
        <dbReference type="Proteomes" id="UP000530660"/>
    </source>
</evidence>
<dbReference type="GO" id="GO:0031087">
    <property type="term" value="P:deadenylation-independent decapping of nuclear-transcribed mRNA"/>
    <property type="evidence" value="ECO:0007669"/>
    <property type="project" value="InterPro"/>
</dbReference>
<dbReference type="InterPro" id="IPR045152">
    <property type="entry name" value="EDC4-like"/>
</dbReference>
<evidence type="ECO:0000256" key="2">
    <source>
        <dbReference type="ARBA" id="ARBA00009639"/>
    </source>
</evidence>
<feature type="domain" description="Enhancer of mRNA-decapping protein 4 C-terminal" evidence="8">
    <location>
        <begin position="61"/>
        <end position="154"/>
    </location>
</feature>
<dbReference type="GO" id="GO:0000932">
    <property type="term" value="C:P-body"/>
    <property type="evidence" value="ECO:0007669"/>
    <property type="project" value="UniProtKB-SubCell"/>
</dbReference>
<dbReference type="Proteomes" id="UP000530660">
    <property type="component" value="Unassembled WGS sequence"/>
</dbReference>
<dbReference type="AlphaFoldDB" id="A0A7J7IJB8"/>
<dbReference type="InterPro" id="IPR049404">
    <property type="entry name" value="EDC4_C"/>
</dbReference>
<accession>A0A7J7IJB8</accession>
<protein>
    <recommendedName>
        <fullName evidence="8">Enhancer of mRNA-decapping protein 4 C-terminal domain-containing protein</fullName>
    </recommendedName>
</protein>
<keyword evidence="3" id="KW-0963">Cytoplasm</keyword>